<reference evidence="1 2" key="1">
    <citation type="submission" date="2020-08" db="EMBL/GenBank/DDBJ databases">
        <title>Genomic Encyclopedia of Type Strains, Phase IV (KMG-IV): sequencing the most valuable type-strain genomes for metagenomic binning, comparative biology and taxonomic classification.</title>
        <authorList>
            <person name="Goeker M."/>
        </authorList>
    </citation>
    <scope>NUCLEOTIDE SEQUENCE [LARGE SCALE GENOMIC DNA]</scope>
    <source>
        <strain evidence="1 2">DSM 26718</strain>
    </source>
</reference>
<protein>
    <submittedName>
        <fullName evidence="1">Glycosyltransferase involved in cell wall biosynthesis</fullName>
    </submittedName>
</protein>
<evidence type="ECO:0000313" key="2">
    <source>
        <dbReference type="Proteomes" id="UP000532746"/>
    </source>
</evidence>
<dbReference type="SUPFAM" id="SSF53756">
    <property type="entry name" value="UDP-Glycosyltransferase/glycogen phosphorylase"/>
    <property type="match status" value="1"/>
</dbReference>
<keyword evidence="2" id="KW-1185">Reference proteome</keyword>
<gene>
    <name evidence="1" type="ORF">HNQ93_001625</name>
</gene>
<organism evidence="1 2">
    <name type="scientific">Hymenobacter luteus</name>
    <dbReference type="NCBI Taxonomy" id="1411122"/>
    <lineage>
        <taxon>Bacteria</taxon>
        <taxon>Pseudomonadati</taxon>
        <taxon>Bacteroidota</taxon>
        <taxon>Cytophagia</taxon>
        <taxon>Cytophagales</taxon>
        <taxon>Hymenobacteraceae</taxon>
        <taxon>Hymenobacter</taxon>
    </lineage>
</organism>
<dbReference type="PANTHER" id="PTHR12526">
    <property type="entry name" value="GLYCOSYLTRANSFERASE"/>
    <property type="match status" value="1"/>
</dbReference>
<accession>A0A7W9WAH9</accession>
<dbReference type="RefSeq" id="WP_183403046.1">
    <property type="nucleotide sequence ID" value="NZ_JACHGG010000002.1"/>
</dbReference>
<dbReference type="AlphaFoldDB" id="A0A7W9WAH9"/>
<sequence length="414" mass="46167">MQNPIHGRDIVVVGQQPWDTEIGSNCKNIALEFARHNRVLYVNSPLDRNTVLKHRHEAWVQRRLRVTKGEEQALAVAGENLWVLTPNCMVESINWLPPSPVYTVLNKLNNRRFAASIRSGSQALGFEDFILFNDNDIFRSFYLKELLRPAVSVYYSRDYMLAVDYWRKHGRRLEPQLIAKTDVCVANSSYLASYCQRYNPRSYYVGQGCDVAPTPTTATKAATPADLAGLPGPLIGYVGALVSLRLDLQLLQALAEQRPHWSLVLVGPEDDEFRASALHQLPNVHFLGPKAPEELPAYIREFAVCLNPQLVNDMTIGNYPRKIDEYLALGRPVVATRTQAMDIFAGHTYLADAATDYVPLIEQALREDSAERQQERAAFAATHTWANSVGQIYQAIRTVSPALAAGPAAALAPA</sequence>
<proteinExistence type="predicted"/>
<dbReference type="PANTHER" id="PTHR12526:SF630">
    <property type="entry name" value="GLYCOSYLTRANSFERASE"/>
    <property type="match status" value="1"/>
</dbReference>
<dbReference type="Gene3D" id="3.40.50.2000">
    <property type="entry name" value="Glycogen Phosphorylase B"/>
    <property type="match status" value="1"/>
</dbReference>
<evidence type="ECO:0000313" key="1">
    <source>
        <dbReference type="EMBL" id="MBB6058779.1"/>
    </source>
</evidence>
<dbReference type="Pfam" id="PF13692">
    <property type="entry name" value="Glyco_trans_1_4"/>
    <property type="match status" value="1"/>
</dbReference>
<dbReference type="Gene3D" id="3.40.50.11010">
    <property type="match status" value="1"/>
</dbReference>
<dbReference type="GO" id="GO:0016740">
    <property type="term" value="F:transferase activity"/>
    <property type="evidence" value="ECO:0007669"/>
    <property type="project" value="UniProtKB-KW"/>
</dbReference>
<keyword evidence="1" id="KW-0808">Transferase</keyword>
<comment type="caution">
    <text evidence="1">The sequence shown here is derived from an EMBL/GenBank/DDBJ whole genome shotgun (WGS) entry which is preliminary data.</text>
</comment>
<dbReference type="EMBL" id="JACHGG010000002">
    <property type="protein sequence ID" value="MBB6058779.1"/>
    <property type="molecule type" value="Genomic_DNA"/>
</dbReference>
<name>A0A7W9WAH9_9BACT</name>
<dbReference type="Proteomes" id="UP000532746">
    <property type="component" value="Unassembled WGS sequence"/>
</dbReference>